<evidence type="ECO:0000313" key="4">
    <source>
        <dbReference type="EMBL" id="SQI61864.1"/>
    </source>
</evidence>
<dbReference type="STRING" id="1348624.GCA_001591545_02349"/>
<name>A0A2X4ZN80_LEDLE</name>
<dbReference type="InterPro" id="IPR016599">
    <property type="entry name" value="UCP012569"/>
</dbReference>
<feature type="domain" description="YvlB/LiaX N-terminal" evidence="3">
    <location>
        <begin position="3"/>
        <end position="32"/>
    </location>
</feature>
<dbReference type="Proteomes" id="UP000249134">
    <property type="component" value="Chromosome 1"/>
</dbReference>
<dbReference type="AlphaFoldDB" id="A0A2X4ZN80"/>
<proteinExistence type="predicted"/>
<keyword evidence="5" id="KW-1185">Reference proteome</keyword>
<organism evidence="4 5">
    <name type="scientific">Lederbergia lenta</name>
    <name type="common">Bacillus lentus</name>
    <dbReference type="NCBI Taxonomy" id="1467"/>
    <lineage>
        <taxon>Bacteria</taxon>
        <taxon>Bacillati</taxon>
        <taxon>Bacillota</taxon>
        <taxon>Bacilli</taxon>
        <taxon>Bacillales</taxon>
        <taxon>Bacillaceae</taxon>
        <taxon>Lederbergia</taxon>
    </lineage>
</organism>
<dbReference type="RefSeq" id="WP_066141798.1">
    <property type="nucleotide sequence ID" value="NZ_CBCSGM010000003.1"/>
</dbReference>
<accession>A0A2X4ZN80</accession>
<feature type="region of interest" description="Disordered" evidence="1">
    <location>
        <begin position="38"/>
        <end position="76"/>
    </location>
</feature>
<sequence length="380" mass="42671">MSEERKRILELVQDGKLSAQEAIILLEALEKDASLKEKVASDAANDDNANTKSQTTREETASKDSSQSTENTKEDTFYSQLENAGERIFDFVNNALHKIKNVDLQFTQSVDIPHTFQQEDSEIEKIDVDVANGPIRLIAWDQPEVRVECQAKVYRSDDREEARKYFLDNTIFSIENGLLCFATQSKWMRVETVIYIPEKQYKKVSIRIFNGGLTGENIHSEFLTVKTTNGKVELDKMEGRKFEVDTVNGQIKLTGSKVEELEAETVNGTVDVSGIFQVADIQSFNGNISCTLPEIGAKRIEAKVVTGNINIYLPEGATVDGDVRSNLGSYKLDLEGINVSHEKKEMIQKQVQFKRPGREEEVIHLLADTKTGSVLVKQVN</sequence>
<dbReference type="InterPro" id="IPR052027">
    <property type="entry name" value="PspC"/>
</dbReference>
<dbReference type="PIRSF" id="PIRSF012569">
    <property type="entry name" value="UCP012569"/>
    <property type="match status" value="1"/>
</dbReference>
<evidence type="ECO:0000259" key="2">
    <source>
        <dbReference type="Pfam" id="PF13349"/>
    </source>
</evidence>
<dbReference type="EMBL" id="LS483476">
    <property type="protein sequence ID" value="SQI61864.1"/>
    <property type="molecule type" value="Genomic_DNA"/>
</dbReference>
<dbReference type="Pfam" id="PF13349">
    <property type="entry name" value="DUF4097"/>
    <property type="match status" value="1"/>
</dbReference>
<evidence type="ECO:0000313" key="5">
    <source>
        <dbReference type="Proteomes" id="UP000249134"/>
    </source>
</evidence>
<dbReference type="Pfam" id="PF22746">
    <property type="entry name" value="SHOCT-like_DUF2089-C"/>
    <property type="match status" value="1"/>
</dbReference>
<evidence type="ECO:0000256" key="1">
    <source>
        <dbReference type="SAM" id="MobiDB-lite"/>
    </source>
</evidence>
<feature type="domain" description="DUF4097" evidence="2">
    <location>
        <begin position="123"/>
        <end position="347"/>
    </location>
</feature>
<reference evidence="4 5" key="1">
    <citation type="submission" date="2018-06" db="EMBL/GenBank/DDBJ databases">
        <authorList>
            <consortium name="Pathogen Informatics"/>
            <person name="Doyle S."/>
        </authorList>
    </citation>
    <scope>NUCLEOTIDE SEQUENCE [LARGE SCALE GENOMIC DNA]</scope>
    <source>
        <strain evidence="4 5">NCTC4824</strain>
    </source>
</reference>
<dbReference type="InterPro" id="IPR053959">
    <property type="entry name" value="YvlB/LiaX_N"/>
</dbReference>
<dbReference type="KEGG" id="blen:NCTC4824_03430"/>
<gene>
    <name evidence="4" type="ORF">NCTC4824_03430</name>
</gene>
<dbReference type="PANTHER" id="PTHR33885">
    <property type="entry name" value="PHAGE SHOCK PROTEIN C"/>
    <property type="match status" value="1"/>
</dbReference>
<dbReference type="InterPro" id="IPR025164">
    <property type="entry name" value="Toastrack_DUF4097"/>
</dbReference>
<dbReference type="PANTHER" id="PTHR33885:SF4">
    <property type="entry name" value="LMO2487 PROTEIN"/>
    <property type="match status" value="1"/>
</dbReference>
<protein>
    <submittedName>
        <fullName evidence="4">YvlB</fullName>
    </submittedName>
</protein>
<evidence type="ECO:0000259" key="3">
    <source>
        <dbReference type="Pfam" id="PF22746"/>
    </source>
</evidence>